<keyword evidence="5 10" id="KW-0378">Hydrolase</keyword>
<dbReference type="CDD" id="cd00515">
    <property type="entry name" value="HAM1"/>
    <property type="match status" value="1"/>
</dbReference>
<feature type="binding site" evidence="10">
    <location>
        <position position="80"/>
    </location>
    <ligand>
        <name>Mg(2+)</name>
        <dbReference type="ChEBI" id="CHEBI:18420"/>
    </ligand>
</feature>
<evidence type="ECO:0000256" key="10">
    <source>
        <dbReference type="HAMAP-Rule" id="MF_01405"/>
    </source>
</evidence>
<dbReference type="InterPro" id="IPR002637">
    <property type="entry name" value="RdgB/HAM1"/>
</dbReference>
<organism evidence="12 13">
    <name type="scientific">Candidatus Jettenia ecosi</name>
    <dbReference type="NCBI Taxonomy" id="2494326"/>
    <lineage>
        <taxon>Bacteria</taxon>
        <taxon>Pseudomonadati</taxon>
        <taxon>Planctomycetota</taxon>
        <taxon>Candidatus Brocadiia</taxon>
        <taxon>Candidatus Brocadiales</taxon>
        <taxon>Candidatus Brocadiaceae</taxon>
        <taxon>Candidatus Jettenia</taxon>
    </lineage>
</organism>
<comment type="catalytic activity">
    <reaction evidence="9 10">
        <text>XTP + H2O = XMP + diphosphate + H(+)</text>
        <dbReference type="Rhea" id="RHEA:28610"/>
        <dbReference type="ChEBI" id="CHEBI:15377"/>
        <dbReference type="ChEBI" id="CHEBI:15378"/>
        <dbReference type="ChEBI" id="CHEBI:33019"/>
        <dbReference type="ChEBI" id="CHEBI:57464"/>
        <dbReference type="ChEBI" id="CHEBI:61314"/>
        <dbReference type="EC" id="3.6.1.66"/>
    </reaction>
</comment>
<dbReference type="GO" id="GO:0036220">
    <property type="term" value="F:ITP diphosphatase activity"/>
    <property type="evidence" value="ECO:0007669"/>
    <property type="project" value="UniProtKB-UniRule"/>
</dbReference>
<comment type="catalytic activity">
    <reaction evidence="10">
        <text>ITP + H2O = IMP + diphosphate + H(+)</text>
        <dbReference type="Rhea" id="RHEA:29399"/>
        <dbReference type="ChEBI" id="CHEBI:15377"/>
        <dbReference type="ChEBI" id="CHEBI:15378"/>
        <dbReference type="ChEBI" id="CHEBI:33019"/>
        <dbReference type="ChEBI" id="CHEBI:58053"/>
        <dbReference type="ChEBI" id="CHEBI:61402"/>
        <dbReference type="EC" id="3.6.1.66"/>
    </reaction>
</comment>
<dbReference type="Proteomes" id="UP000319783">
    <property type="component" value="Unassembled WGS sequence"/>
</dbReference>
<feature type="binding site" evidence="10">
    <location>
        <begin position="17"/>
        <end position="22"/>
    </location>
    <ligand>
        <name>substrate</name>
    </ligand>
</feature>
<evidence type="ECO:0000256" key="3">
    <source>
        <dbReference type="ARBA" id="ARBA00022723"/>
    </source>
</evidence>
<dbReference type="InterPro" id="IPR020922">
    <property type="entry name" value="dITP/XTP_pyrophosphatase"/>
</dbReference>
<evidence type="ECO:0000313" key="13">
    <source>
        <dbReference type="Proteomes" id="UP000319783"/>
    </source>
</evidence>
<protein>
    <recommendedName>
        <fullName evidence="10">dITP/XTP pyrophosphatase</fullName>
        <ecNumber evidence="10">3.6.1.66</ecNumber>
    </recommendedName>
    <alternativeName>
        <fullName evidence="10">Non-canonical purine NTP pyrophosphatase</fullName>
    </alternativeName>
    <alternativeName>
        <fullName evidence="10">Non-standard purine NTP pyrophosphatase</fullName>
    </alternativeName>
    <alternativeName>
        <fullName evidence="10">Nucleoside-triphosphate diphosphatase</fullName>
    </alternativeName>
    <alternativeName>
        <fullName evidence="10">Nucleoside-triphosphate pyrophosphatase</fullName>
        <shortName evidence="10">NTPase</shortName>
    </alternativeName>
</protein>
<accession>A0A533QDZ5</accession>
<sequence length="210" mass="23940">MTSITNDIHKKTILIATQNKNKRIEILDILKNIPGILFRDIEDFPFLPTVEEDKNTFQENAVKKATILAKACNTWVMADDSGLQIDALNGRPGIFSCRYAGPNATDEKNREKVLSELKGVPKERRTARFVCTIALASPHELFFVVEGRCEGFITEEPKGKRGFGYDPIFYVPQYHQTFGELHSSIKNMISHRADALKQFKERIMPLIRKI</sequence>
<keyword evidence="7 10" id="KW-0546">Nucleotide metabolism</keyword>
<evidence type="ECO:0000256" key="4">
    <source>
        <dbReference type="ARBA" id="ARBA00022741"/>
    </source>
</evidence>
<dbReference type="NCBIfam" id="TIGR00042">
    <property type="entry name" value="RdgB/HAM1 family non-canonical purine NTP pyrophosphatase"/>
    <property type="match status" value="1"/>
</dbReference>
<dbReference type="InterPro" id="IPR029001">
    <property type="entry name" value="ITPase-like_fam"/>
</dbReference>
<evidence type="ECO:0000256" key="9">
    <source>
        <dbReference type="ARBA" id="ARBA00052017"/>
    </source>
</evidence>
<comment type="subunit">
    <text evidence="2 10">Homodimer.</text>
</comment>
<dbReference type="GO" id="GO:0036222">
    <property type="term" value="F:XTP diphosphatase activity"/>
    <property type="evidence" value="ECO:0007669"/>
    <property type="project" value="UniProtKB-UniRule"/>
</dbReference>
<dbReference type="SUPFAM" id="SSF52972">
    <property type="entry name" value="ITPase-like"/>
    <property type="match status" value="1"/>
</dbReference>
<dbReference type="GO" id="GO:0035870">
    <property type="term" value="F:dITP diphosphatase activity"/>
    <property type="evidence" value="ECO:0007669"/>
    <property type="project" value="UniProtKB-UniRule"/>
</dbReference>
<dbReference type="NCBIfam" id="NF011397">
    <property type="entry name" value="PRK14822.1"/>
    <property type="match status" value="1"/>
</dbReference>
<comment type="caution">
    <text evidence="12">The sequence shown here is derived from an EMBL/GenBank/DDBJ whole genome shotgun (WGS) entry which is preliminary data.</text>
</comment>
<feature type="binding site" evidence="10">
    <location>
        <position position="51"/>
    </location>
    <ligand>
        <name>Mg(2+)</name>
        <dbReference type="ChEBI" id="CHEBI:18420"/>
    </ligand>
</feature>
<dbReference type="GO" id="GO:0009146">
    <property type="term" value="P:purine nucleoside triphosphate catabolic process"/>
    <property type="evidence" value="ECO:0007669"/>
    <property type="project" value="UniProtKB-UniRule"/>
</dbReference>
<evidence type="ECO:0000256" key="2">
    <source>
        <dbReference type="ARBA" id="ARBA00011738"/>
    </source>
</evidence>
<dbReference type="HAMAP" id="MF_01405">
    <property type="entry name" value="Non_canon_purine_NTPase"/>
    <property type="match status" value="1"/>
</dbReference>
<name>A0A533QDZ5_9BACT</name>
<reference evidence="12 13" key="1">
    <citation type="submission" date="2019-04" db="EMBL/GenBank/DDBJ databases">
        <title>Genome of a novel bacterium Candidatus Jettenia ecosi reconstructed from metagenome of an anammox bioreactor.</title>
        <authorList>
            <person name="Mardanov A.V."/>
            <person name="Beletsky A.V."/>
            <person name="Ravin N.V."/>
            <person name="Botchkova E.A."/>
            <person name="Litti Y.V."/>
            <person name="Nozhevnikova A.N."/>
        </authorList>
    </citation>
    <scope>NUCLEOTIDE SEQUENCE [LARGE SCALE GENOMIC DNA]</scope>
    <source>
        <strain evidence="12">J2</strain>
    </source>
</reference>
<feature type="binding site" evidence="10">
    <location>
        <begin position="163"/>
        <end position="166"/>
    </location>
    <ligand>
        <name>substrate</name>
    </ligand>
</feature>
<keyword evidence="3 10" id="KW-0479">Metal-binding</keyword>
<comment type="cofactor">
    <cofactor evidence="10">
        <name>Mg(2+)</name>
        <dbReference type="ChEBI" id="CHEBI:18420"/>
    </cofactor>
    <text evidence="10">Binds 1 Mg(2+) ion per subunit.</text>
</comment>
<evidence type="ECO:0000256" key="11">
    <source>
        <dbReference type="RuleBase" id="RU003781"/>
    </source>
</evidence>
<feature type="binding site" evidence="10">
    <location>
        <position position="186"/>
    </location>
    <ligand>
        <name>substrate</name>
    </ligand>
</feature>
<dbReference type="GO" id="GO:0046872">
    <property type="term" value="F:metal ion binding"/>
    <property type="evidence" value="ECO:0007669"/>
    <property type="project" value="UniProtKB-KW"/>
</dbReference>
<evidence type="ECO:0000256" key="6">
    <source>
        <dbReference type="ARBA" id="ARBA00022842"/>
    </source>
</evidence>
<dbReference type="GO" id="GO:0017111">
    <property type="term" value="F:ribonucleoside triphosphate phosphatase activity"/>
    <property type="evidence" value="ECO:0007669"/>
    <property type="project" value="InterPro"/>
</dbReference>
<keyword evidence="6 10" id="KW-0460">Magnesium</keyword>
<proteinExistence type="inferred from homology"/>
<dbReference type="GO" id="GO:0000166">
    <property type="term" value="F:nucleotide binding"/>
    <property type="evidence" value="ECO:0007669"/>
    <property type="project" value="UniProtKB-KW"/>
</dbReference>
<evidence type="ECO:0000256" key="1">
    <source>
        <dbReference type="ARBA" id="ARBA00008023"/>
    </source>
</evidence>
<dbReference type="EC" id="3.6.1.66" evidence="10"/>
<dbReference type="Pfam" id="PF01725">
    <property type="entry name" value="Ham1p_like"/>
    <property type="match status" value="1"/>
</dbReference>
<comment type="similarity">
    <text evidence="1 10 11">Belongs to the HAM1 NTPase family.</text>
</comment>
<dbReference type="EMBL" id="SULG01000011">
    <property type="protein sequence ID" value="TLD42872.1"/>
    <property type="molecule type" value="Genomic_DNA"/>
</dbReference>
<dbReference type="AlphaFoldDB" id="A0A533QDZ5"/>
<feature type="binding site" evidence="10">
    <location>
        <position position="81"/>
    </location>
    <ligand>
        <name>substrate</name>
    </ligand>
</feature>
<feature type="binding site" evidence="10">
    <location>
        <begin position="191"/>
        <end position="192"/>
    </location>
    <ligand>
        <name>substrate</name>
    </ligand>
</feature>
<dbReference type="FunFam" id="3.90.950.10:FF:000001">
    <property type="entry name" value="dITP/XTP pyrophosphatase"/>
    <property type="match status" value="1"/>
</dbReference>
<comment type="function">
    <text evidence="10">Pyrophosphatase that catalyzes the hydrolysis of nucleoside triphosphates to their monophosphate derivatives, with a high preference for the non-canonical purine nucleotides XTP (xanthosine triphosphate), dITP (deoxyinosine triphosphate) and ITP. Seems to function as a house-cleaning enzyme that removes non-canonical purine nucleotides from the nucleotide pool, thus preventing their incorporation into DNA/RNA and avoiding chromosomal lesions.</text>
</comment>
<feature type="active site" description="Proton acceptor" evidence="10">
    <location>
        <position position="80"/>
    </location>
</feature>
<comment type="catalytic activity">
    <reaction evidence="8 10">
        <text>dITP + H2O = dIMP + diphosphate + H(+)</text>
        <dbReference type="Rhea" id="RHEA:28342"/>
        <dbReference type="ChEBI" id="CHEBI:15377"/>
        <dbReference type="ChEBI" id="CHEBI:15378"/>
        <dbReference type="ChEBI" id="CHEBI:33019"/>
        <dbReference type="ChEBI" id="CHEBI:61194"/>
        <dbReference type="ChEBI" id="CHEBI:61382"/>
        <dbReference type="EC" id="3.6.1.66"/>
    </reaction>
</comment>
<keyword evidence="4 10" id="KW-0547">Nucleotide-binding</keyword>
<evidence type="ECO:0000256" key="5">
    <source>
        <dbReference type="ARBA" id="ARBA00022801"/>
    </source>
</evidence>
<dbReference type="PANTHER" id="PTHR11067">
    <property type="entry name" value="INOSINE TRIPHOSPHATE PYROPHOSPHATASE/HAM1 PROTEIN"/>
    <property type="match status" value="1"/>
</dbReference>
<gene>
    <name evidence="12" type="ORF">JETT_0772</name>
</gene>
<dbReference type="GO" id="GO:0005829">
    <property type="term" value="C:cytosol"/>
    <property type="evidence" value="ECO:0007669"/>
    <property type="project" value="TreeGrafter"/>
</dbReference>
<dbReference type="PANTHER" id="PTHR11067:SF9">
    <property type="entry name" value="INOSINE TRIPHOSPHATE PYROPHOSPHATASE"/>
    <property type="match status" value="1"/>
</dbReference>
<evidence type="ECO:0000256" key="7">
    <source>
        <dbReference type="ARBA" id="ARBA00023080"/>
    </source>
</evidence>
<evidence type="ECO:0000256" key="8">
    <source>
        <dbReference type="ARBA" id="ARBA00051875"/>
    </source>
</evidence>
<evidence type="ECO:0000313" key="12">
    <source>
        <dbReference type="EMBL" id="TLD42872.1"/>
    </source>
</evidence>
<dbReference type="Gene3D" id="3.90.950.10">
    <property type="match status" value="1"/>
</dbReference>
<dbReference type="GO" id="GO:0009117">
    <property type="term" value="P:nucleotide metabolic process"/>
    <property type="evidence" value="ECO:0007669"/>
    <property type="project" value="UniProtKB-KW"/>
</dbReference>